<dbReference type="PANTHER" id="PTHR40086">
    <property type="entry name" value="PHOSPHOTRANSFERASE YTMP-RELATED"/>
    <property type="match status" value="1"/>
</dbReference>
<dbReference type="InterPro" id="IPR052077">
    <property type="entry name" value="CcrZ_PhaseVar_Mediator"/>
</dbReference>
<evidence type="ECO:0000259" key="1">
    <source>
        <dbReference type="Pfam" id="PF01636"/>
    </source>
</evidence>
<dbReference type="Gene3D" id="3.30.200.20">
    <property type="entry name" value="Phosphorylase Kinase, domain 1"/>
    <property type="match status" value="1"/>
</dbReference>
<organism evidence="2 3">
    <name type="scientific">Hyphomicrobium facile</name>
    <dbReference type="NCBI Taxonomy" id="51670"/>
    <lineage>
        <taxon>Bacteria</taxon>
        <taxon>Pseudomonadati</taxon>
        <taxon>Pseudomonadota</taxon>
        <taxon>Alphaproteobacteria</taxon>
        <taxon>Hyphomicrobiales</taxon>
        <taxon>Hyphomicrobiaceae</taxon>
        <taxon>Hyphomicrobium</taxon>
    </lineage>
</organism>
<dbReference type="EMBL" id="FPCH01000004">
    <property type="protein sequence ID" value="SFV38677.1"/>
    <property type="molecule type" value="Genomic_DNA"/>
</dbReference>
<accession>A0A1I7NVJ1</accession>
<evidence type="ECO:0000313" key="2">
    <source>
        <dbReference type="EMBL" id="SFV38677.1"/>
    </source>
</evidence>
<dbReference type="AlphaFoldDB" id="A0A1I7NVJ1"/>
<protein>
    <submittedName>
        <fullName evidence="2">Thiamine kinase</fullName>
    </submittedName>
</protein>
<name>A0A1I7NVJ1_9HYPH</name>
<proteinExistence type="predicted"/>
<dbReference type="RefSeq" id="WP_092869307.1">
    <property type="nucleotide sequence ID" value="NZ_FPCH01000004.1"/>
</dbReference>
<dbReference type="PANTHER" id="PTHR40086:SF1">
    <property type="entry name" value="CELL CYCLE REGULATOR CCRZ"/>
    <property type="match status" value="1"/>
</dbReference>
<dbReference type="SUPFAM" id="SSF56112">
    <property type="entry name" value="Protein kinase-like (PK-like)"/>
    <property type="match status" value="1"/>
</dbReference>
<keyword evidence="3" id="KW-1185">Reference proteome</keyword>
<feature type="domain" description="Aminoglycoside phosphotransferase" evidence="1">
    <location>
        <begin position="47"/>
        <end position="239"/>
    </location>
</feature>
<dbReference type="Gene3D" id="3.90.1200.10">
    <property type="match status" value="1"/>
</dbReference>
<keyword evidence="2" id="KW-0418">Kinase</keyword>
<dbReference type="Pfam" id="PF01636">
    <property type="entry name" value="APH"/>
    <property type="match status" value="1"/>
</dbReference>
<dbReference type="GO" id="GO:0016301">
    <property type="term" value="F:kinase activity"/>
    <property type="evidence" value="ECO:0007669"/>
    <property type="project" value="UniProtKB-KW"/>
</dbReference>
<dbReference type="OrthoDB" id="179763at2"/>
<dbReference type="InterPro" id="IPR011009">
    <property type="entry name" value="Kinase-like_dom_sf"/>
</dbReference>
<reference evidence="3" key="1">
    <citation type="submission" date="2016-10" db="EMBL/GenBank/DDBJ databases">
        <authorList>
            <person name="Varghese N."/>
            <person name="Submissions S."/>
        </authorList>
    </citation>
    <scope>NUCLEOTIDE SEQUENCE [LARGE SCALE GENOMIC DNA]</scope>
    <source>
        <strain evidence="3">DSM 1565</strain>
    </source>
</reference>
<keyword evidence="2" id="KW-0808">Transferase</keyword>
<dbReference type="STRING" id="51670.SAMN04488557_3790"/>
<gene>
    <name evidence="2" type="ORF">SAMN04488557_3790</name>
</gene>
<evidence type="ECO:0000313" key="3">
    <source>
        <dbReference type="Proteomes" id="UP000199423"/>
    </source>
</evidence>
<dbReference type="Proteomes" id="UP000199423">
    <property type="component" value="Unassembled WGS sequence"/>
</dbReference>
<sequence length="335" mass="38076">MGIGTHARHSDVESISRDWSREQCEAYIASLPIWSAPVKPMLEWLVGGLINRNWIVHDGASKYVARVFFDAGVQGISEQSVLASTRAAAEIGVTPKVRYSEPHLTVVDFIDGRNLTEQELTDKTIVGRCMEKLGILHAGTTAIRSPINYHWRPLVIRNLIRWNVENNSPHASAVTEVLPLVEKLERKIRPFTPCFTHNDLAHVNVMLDRNDEMWLIDWDFGAVGHPMSDISDFLSYGPPTHEIEHHAIKTYLGAQASSAEFERAMQDYRISLLLTYCFQFTWAGAVDHSTHKTAEDIRESMQTILPDQEASYRGFMNMARERLEASLVRFKNFLD</sequence>
<dbReference type="InterPro" id="IPR002575">
    <property type="entry name" value="Aminoglycoside_PTrfase"/>
</dbReference>